<accession>A0A2L2XCJ2</accession>
<evidence type="ECO:0000259" key="1">
    <source>
        <dbReference type="Pfam" id="PF00534"/>
    </source>
</evidence>
<dbReference type="Pfam" id="PF00534">
    <property type="entry name" value="Glycos_transf_1"/>
    <property type="match status" value="1"/>
</dbReference>
<dbReference type="AlphaFoldDB" id="A0A2L2XCJ2"/>
<name>A0A2L2XCJ2_9FIRM</name>
<evidence type="ECO:0000313" key="2">
    <source>
        <dbReference type="EMBL" id="GBF33832.1"/>
    </source>
</evidence>
<proteinExistence type="predicted"/>
<dbReference type="Gene3D" id="3.40.50.2000">
    <property type="entry name" value="Glycogen Phosphorylase B"/>
    <property type="match status" value="2"/>
</dbReference>
<dbReference type="SUPFAM" id="SSF53756">
    <property type="entry name" value="UDP-Glycosyltransferase/glycogen phosphorylase"/>
    <property type="match status" value="1"/>
</dbReference>
<comment type="caution">
    <text evidence="2">The sequence shown here is derived from an EMBL/GenBank/DDBJ whole genome shotgun (WGS) entry which is preliminary data.</text>
</comment>
<dbReference type="Proteomes" id="UP000239549">
    <property type="component" value="Unassembled WGS sequence"/>
</dbReference>
<dbReference type="PANTHER" id="PTHR12526:SF630">
    <property type="entry name" value="GLYCOSYLTRANSFERASE"/>
    <property type="match status" value="1"/>
</dbReference>
<organism evidence="2 3">
    <name type="scientific">Desulfocucumis palustris</name>
    <dbReference type="NCBI Taxonomy" id="1898651"/>
    <lineage>
        <taxon>Bacteria</taxon>
        <taxon>Bacillati</taxon>
        <taxon>Bacillota</taxon>
        <taxon>Clostridia</taxon>
        <taxon>Eubacteriales</taxon>
        <taxon>Desulfocucumaceae</taxon>
        <taxon>Desulfocucumis</taxon>
    </lineage>
</organism>
<evidence type="ECO:0000313" key="3">
    <source>
        <dbReference type="Proteomes" id="UP000239549"/>
    </source>
</evidence>
<protein>
    <submittedName>
        <fullName evidence="2">Capsular polysaccharide biosynthesis protein</fullName>
    </submittedName>
</protein>
<gene>
    <name evidence="2" type="ORF">DCCM_2943</name>
</gene>
<sequence length="307" mass="34307">MYRGFSKSRHPVKCFAGIRGLVKSRHYDAVFLVAVHPVAWVDLLAAKLGGAKIRLVRSTNSSSGGGTAANLLAAVSRPLVKILSTRMLAPSDKAAEWMFGDKAVKDGSVTIITNGLQLEQYRFDPDIRAQVRAELRCEDAFVVGHIGRFNKQKNHTYLIEVFEQIVRQCENACLVLIGTGELENSVKDQVREKRLEDRVFFLGVRSDVPRLMMAMDELIFPSIYEGMPNVVVEAQATGLPCIISDTITKEVVITDLVKQLPLDENKEGWVREGLAPGAHDRGRYIRIMEENGYHIRRTVEQVTAMLL</sequence>
<feature type="domain" description="Glycosyl transferase family 1" evidence="1">
    <location>
        <begin position="132"/>
        <end position="265"/>
    </location>
</feature>
<reference evidence="3" key="1">
    <citation type="submission" date="2018-02" db="EMBL/GenBank/DDBJ databases">
        <title>Genome sequence of Desulfocucumis palustris strain NAW-5.</title>
        <authorList>
            <person name="Watanabe M."/>
            <person name="Kojima H."/>
            <person name="Fukui M."/>
        </authorList>
    </citation>
    <scope>NUCLEOTIDE SEQUENCE [LARGE SCALE GENOMIC DNA]</scope>
    <source>
        <strain evidence="3">NAW-5</strain>
    </source>
</reference>
<keyword evidence="3" id="KW-1185">Reference proteome</keyword>
<dbReference type="InterPro" id="IPR001296">
    <property type="entry name" value="Glyco_trans_1"/>
</dbReference>
<dbReference type="EMBL" id="BFAV01000121">
    <property type="protein sequence ID" value="GBF33832.1"/>
    <property type="molecule type" value="Genomic_DNA"/>
</dbReference>
<dbReference type="PANTHER" id="PTHR12526">
    <property type="entry name" value="GLYCOSYLTRANSFERASE"/>
    <property type="match status" value="1"/>
</dbReference>